<evidence type="ECO:0000259" key="9">
    <source>
        <dbReference type="PROSITE" id="PS50110"/>
    </source>
</evidence>
<dbReference type="PROSITE" id="PS50113">
    <property type="entry name" value="PAC"/>
    <property type="match status" value="1"/>
</dbReference>
<dbReference type="Gene3D" id="3.40.50.2300">
    <property type="match status" value="1"/>
</dbReference>
<evidence type="ECO:0000256" key="7">
    <source>
        <dbReference type="PROSITE-ProRule" id="PRU00169"/>
    </source>
</evidence>
<feature type="domain" description="PAC" evidence="10">
    <location>
        <begin position="326"/>
        <end position="378"/>
    </location>
</feature>
<dbReference type="InterPro" id="IPR035965">
    <property type="entry name" value="PAS-like_dom_sf"/>
</dbReference>
<dbReference type="InterPro" id="IPR013655">
    <property type="entry name" value="PAS_fold_3"/>
</dbReference>
<dbReference type="InterPro" id="IPR003594">
    <property type="entry name" value="HATPase_dom"/>
</dbReference>
<dbReference type="InterPro" id="IPR036890">
    <property type="entry name" value="HATPase_C_sf"/>
</dbReference>
<dbReference type="SMART" id="SM00086">
    <property type="entry name" value="PAC"/>
    <property type="match status" value="3"/>
</dbReference>
<keyword evidence="6" id="KW-0902">Two-component regulatory system</keyword>
<evidence type="ECO:0000313" key="11">
    <source>
        <dbReference type="EMBL" id="PRO73548.1"/>
    </source>
</evidence>
<dbReference type="CDD" id="cd16922">
    <property type="entry name" value="HATPase_EvgS-ArcB-TorS-like"/>
    <property type="match status" value="1"/>
</dbReference>
<dbReference type="Proteomes" id="UP000238949">
    <property type="component" value="Unassembled WGS sequence"/>
</dbReference>
<protein>
    <recommendedName>
        <fullName evidence="2">histidine kinase</fullName>
        <ecNumber evidence="2">2.7.13.3</ecNumber>
    </recommendedName>
</protein>
<dbReference type="InterPro" id="IPR000700">
    <property type="entry name" value="PAS-assoc_C"/>
</dbReference>
<evidence type="ECO:0000256" key="5">
    <source>
        <dbReference type="ARBA" id="ARBA00022777"/>
    </source>
</evidence>
<dbReference type="InterPro" id="IPR003661">
    <property type="entry name" value="HisK_dim/P_dom"/>
</dbReference>
<dbReference type="InterPro" id="IPR000014">
    <property type="entry name" value="PAS"/>
</dbReference>
<dbReference type="Gene3D" id="3.30.565.10">
    <property type="entry name" value="Histidine kinase-like ATPase, C-terminal domain"/>
    <property type="match status" value="1"/>
</dbReference>
<name>A0A2S9VAR3_9ALTE</name>
<gene>
    <name evidence="11" type="ORF">C6Y40_10850</name>
</gene>
<dbReference type="SUPFAM" id="SSF47384">
    <property type="entry name" value="Homodimeric domain of signal transducing histidine kinase"/>
    <property type="match status" value="1"/>
</dbReference>
<dbReference type="Pfam" id="PF08447">
    <property type="entry name" value="PAS_3"/>
    <property type="match status" value="1"/>
</dbReference>
<accession>A0A2S9VAR3</accession>
<dbReference type="InterPro" id="IPR001610">
    <property type="entry name" value="PAC"/>
</dbReference>
<evidence type="ECO:0000256" key="3">
    <source>
        <dbReference type="ARBA" id="ARBA00022553"/>
    </source>
</evidence>
<dbReference type="InterPro" id="IPR036097">
    <property type="entry name" value="HisK_dim/P_sf"/>
</dbReference>
<comment type="caution">
    <text evidence="11">The sequence shown here is derived from an EMBL/GenBank/DDBJ whole genome shotgun (WGS) entry which is preliminary data.</text>
</comment>
<dbReference type="InterPro" id="IPR004358">
    <property type="entry name" value="Sig_transdc_His_kin-like_C"/>
</dbReference>
<dbReference type="SMART" id="SM00448">
    <property type="entry name" value="REC"/>
    <property type="match status" value="1"/>
</dbReference>
<evidence type="ECO:0000256" key="4">
    <source>
        <dbReference type="ARBA" id="ARBA00022679"/>
    </source>
</evidence>
<dbReference type="PROSITE" id="PS50110">
    <property type="entry name" value="RESPONSE_REGULATORY"/>
    <property type="match status" value="1"/>
</dbReference>
<dbReference type="Pfam" id="PF02518">
    <property type="entry name" value="HATPase_c"/>
    <property type="match status" value="1"/>
</dbReference>
<dbReference type="CDD" id="cd00082">
    <property type="entry name" value="HisKA"/>
    <property type="match status" value="1"/>
</dbReference>
<dbReference type="Gene3D" id="2.10.70.100">
    <property type="match status" value="1"/>
</dbReference>
<dbReference type="Gene3D" id="1.10.287.130">
    <property type="match status" value="1"/>
</dbReference>
<evidence type="ECO:0000256" key="6">
    <source>
        <dbReference type="ARBA" id="ARBA00023012"/>
    </source>
</evidence>
<proteinExistence type="predicted"/>
<keyword evidence="5" id="KW-0418">Kinase</keyword>
<dbReference type="GO" id="GO:0000155">
    <property type="term" value="F:phosphorelay sensor kinase activity"/>
    <property type="evidence" value="ECO:0007669"/>
    <property type="project" value="InterPro"/>
</dbReference>
<dbReference type="Pfam" id="PF00512">
    <property type="entry name" value="HisKA"/>
    <property type="match status" value="1"/>
</dbReference>
<dbReference type="SUPFAM" id="SSF52172">
    <property type="entry name" value="CheY-like"/>
    <property type="match status" value="1"/>
</dbReference>
<dbReference type="SUPFAM" id="SSF55874">
    <property type="entry name" value="ATPase domain of HSP90 chaperone/DNA topoisomerase II/histidine kinase"/>
    <property type="match status" value="1"/>
</dbReference>
<dbReference type="PRINTS" id="PR00344">
    <property type="entry name" value="BCTRLSENSOR"/>
</dbReference>
<organism evidence="11 12">
    <name type="scientific">Alteromonas alba</name>
    <dbReference type="NCBI Taxonomy" id="2079529"/>
    <lineage>
        <taxon>Bacteria</taxon>
        <taxon>Pseudomonadati</taxon>
        <taxon>Pseudomonadota</taxon>
        <taxon>Gammaproteobacteria</taxon>
        <taxon>Alteromonadales</taxon>
        <taxon>Alteromonadaceae</taxon>
        <taxon>Alteromonas/Salinimonas group</taxon>
        <taxon>Alteromonas</taxon>
    </lineage>
</organism>
<evidence type="ECO:0000313" key="12">
    <source>
        <dbReference type="Proteomes" id="UP000238949"/>
    </source>
</evidence>
<dbReference type="SMART" id="SM00388">
    <property type="entry name" value="HisKA"/>
    <property type="match status" value="1"/>
</dbReference>
<dbReference type="EC" id="2.7.13.3" evidence="2"/>
<evidence type="ECO:0000256" key="1">
    <source>
        <dbReference type="ARBA" id="ARBA00000085"/>
    </source>
</evidence>
<dbReference type="SMART" id="SM00387">
    <property type="entry name" value="HATPase_c"/>
    <property type="match status" value="1"/>
</dbReference>
<dbReference type="CDD" id="cd00130">
    <property type="entry name" value="PAS"/>
    <property type="match status" value="1"/>
</dbReference>
<keyword evidence="4" id="KW-0808">Transferase</keyword>
<dbReference type="FunFam" id="3.30.565.10:FF:000010">
    <property type="entry name" value="Sensor histidine kinase RcsC"/>
    <property type="match status" value="1"/>
</dbReference>
<dbReference type="InterPro" id="IPR011006">
    <property type="entry name" value="CheY-like_superfamily"/>
</dbReference>
<dbReference type="InterPro" id="IPR001789">
    <property type="entry name" value="Sig_transdc_resp-reg_receiver"/>
</dbReference>
<comment type="catalytic activity">
    <reaction evidence="1">
        <text>ATP + protein L-histidine = ADP + protein N-phospho-L-histidine.</text>
        <dbReference type="EC" id="2.7.13.3"/>
    </reaction>
</comment>
<reference evidence="12" key="1">
    <citation type="journal article" date="2020" name="Int. J. Syst. Evol. Microbiol.">
        <title>Alteromonas alba sp. nov., a marine bacterium isolated from the seawater of the West Pacific Ocean.</title>
        <authorList>
            <person name="Sun C."/>
            <person name="Wu Y.-H."/>
            <person name="Xamxidin M."/>
            <person name="Cheng H."/>
            <person name="Xu X.-W."/>
        </authorList>
    </citation>
    <scope>NUCLEOTIDE SEQUENCE [LARGE SCALE GENOMIC DNA]</scope>
    <source>
        <strain evidence="12">190</strain>
    </source>
</reference>
<dbReference type="CDD" id="cd17546">
    <property type="entry name" value="REC_hyHK_CKI1_RcsC-like"/>
    <property type="match status" value="1"/>
</dbReference>
<dbReference type="PROSITE" id="PS50109">
    <property type="entry name" value="HIS_KIN"/>
    <property type="match status" value="1"/>
</dbReference>
<dbReference type="PANTHER" id="PTHR43047">
    <property type="entry name" value="TWO-COMPONENT HISTIDINE PROTEIN KINASE"/>
    <property type="match status" value="1"/>
</dbReference>
<feature type="modified residue" description="4-aspartylphosphate" evidence="7">
    <location>
        <position position="690"/>
    </location>
</feature>
<dbReference type="InterPro" id="IPR005467">
    <property type="entry name" value="His_kinase_dom"/>
</dbReference>
<evidence type="ECO:0000259" key="10">
    <source>
        <dbReference type="PROSITE" id="PS50113"/>
    </source>
</evidence>
<sequence>MLLDETPVSQNINFERFNRLSADLQLVTVYNGDIVHCNPAAQLLYKQAGKEQTPATIFDFVSADELHFFSFQLAQSAASGVGNKFLTRYASASGIRWLLWHTDIDQSNEHMYWIGQDVTELKRSTASLEILEEVTATGVWELDKQTNTPYWSKKTHQIHQTDSQHFTPRIDDALSFFPPAAQSSLKIALAKLEADGTPYDLQLPFVTAKGDKRIVNAHGHAQKIGNKVVRLYGTFKDITEEVSKHEEEQRMHTRMALALEFSKIGVWEYRVDNDTLVWDSRMFAIYEPPVELFAGELEDWRKAVHPEDLAAAIQSFKETMLTGKPYIQEFRILTPGNTLKYIRAMASVLHDKEGKVNQLIGVNLDITADVERTLQLEKAKEAAEAANHAQSRFLALMSHEIRTPLNGLIGSLQVLEGLATGNRESQFITQSLSSARTLVAIINDILDYSKAAENRMTLEELPVNLKELLSQVINEQSAVATQKRIALTLAYPDDEPSNFEIDPLRFKQVMSNLVSNAIKFTHKGYVSVAVETRTTPEPLVVIQVRDSGIGIRQEQLAKLFTPFTQGDVTTTRQYGGSGLGLSIVEQLVKLMGGEIQVESTPDIGSCFTILLPRTAYHPETMSAPTSTPPSAPEAPDMSHLRVLIAEDNEINQLVVEAFLLECGTQATFVDNGARLVETVKSTQYDLILCDIRMPVMGGIEACTKIREFNRDIPILAFTANVMQDDVRAYREAGFTDVISKPVERLKLFEQLAGYSQPRS</sequence>
<evidence type="ECO:0000259" key="8">
    <source>
        <dbReference type="PROSITE" id="PS50109"/>
    </source>
</evidence>
<dbReference type="SUPFAM" id="SSF55785">
    <property type="entry name" value="PYP-like sensor domain (PAS domain)"/>
    <property type="match status" value="3"/>
</dbReference>
<keyword evidence="12" id="KW-1185">Reference proteome</keyword>
<dbReference type="AlphaFoldDB" id="A0A2S9VAR3"/>
<feature type="domain" description="Response regulatory" evidence="9">
    <location>
        <begin position="641"/>
        <end position="755"/>
    </location>
</feature>
<dbReference type="Pfam" id="PF00072">
    <property type="entry name" value="Response_reg"/>
    <property type="match status" value="1"/>
</dbReference>
<dbReference type="Gene3D" id="3.30.450.20">
    <property type="entry name" value="PAS domain"/>
    <property type="match status" value="2"/>
</dbReference>
<evidence type="ECO:0000256" key="2">
    <source>
        <dbReference type="ARBA" id="ARBA00012438"/>
    </source>
</evidence>
<feature type="domain" description="Histidine kinase" evidence="8">
    <location>
        <begin position="396"/>
        <end position="615"/>
    </location>
</feature>
<keyword evidence="3 7" id="KW-0597">Phosphoprotein</keyword>
<dbReference type="EMBL" id="PVNP01000108">
    <property type="protein sequence ID" value="PRO73548.1"/>
    <property type="molecule type" value="Genomic_DNA"/>
</dbReference>